<evidence type="ECO:0000256" key="5">
    <source>
        <dbReference type="ARBA" id="ARBA00023077"/>
    </source>
</evidence>
<gene>
    <name evidence="12" type="ORF">NH26_18845</name>
</gene>
<dbReference type="PANTHER" id="PTHR30069">
    <property type="entry name" value="TONB-DEPENDENT OUTER MEMBRANE RECEPTOR"/>
    <property type="match status" value="1"/>
</dbReference>
<dbReference type="Proteomes" id="UP000179797">
    <property type="component" value="Unassembled WGS sequence"/>
</dbReference>
<keyword evidence="5 9" id="KW-0798">TonB box</keyword>
<dbReference type="InterPro" id="IPR037066">
    <property type="entry name" value="Plug_dom_sf"/>
</dbReference>
<keyword evidence="13" id="KW-1185">Reference proteome</keyword>
<evidence type="ECO:0000256" key="4">
    <source>
        <dbReference type="ARBA" id="ARBA00022692"/>
    </source>
</evidence>
<evidence type="ECO:0000256" key="2">
    <source>
        <dbReference type="ARBA" id="ARBA00022448"/>
    </source>
</evidence>
<comment type="similarity">
    <text evidence="8 9">Belongs to the TonB-dependent receptor family.</text>
</comment>
<feature type="domain" description="TonB-dependent receptor-like beta-barrel" evidence="10">
    <location>
        <begin position="315"/>
        <end position="767"/>
    </location>
</feature>
<evidence type="ECO:0000259" key="10">
    <source>
        <dbReference type="Pfam" id="PF00593"/>
    </source>
</evidence>
<dbReference type="SUPFAM" id="SSF56935">
    <property type="entry name" value="Porins"/>
    <property type="match status" value="1"/>
</dbReference>
<dbReference type="GO" id="GO:0044718">
    <property type="term" value="P:siderophore transmembrane transport"/>
    <property type="evidence" value="ECO:0007669"/>
    <property type="project" value="TreeGrafter"/>
</dbReference>
<evidence type="ECO:0000256" key="7">
    <source>
        <dbReference type="ARBA" id="ARBA00023237"/>
    </source>
</evidence>
<dbReference type="RefSeq" id="WP_044223532.1">
    <property type="nucleotide sequence ID" value="NZ_JRYR02000001.1"/>
</dbReference>
<evidence type="ECO:0000256" key="9">
    <source>
        <dbReference type="RuleBase" id="RU003357"/>
    </source>
</evidence>
<dbReference type="Gene3D" id="2.170.130.10">
    <property type="entry name" value="TonB-dependent receptor, plug domain"/>
    <property type="match status" value="1"/>
</dbReference>
<dbReference type="SUPFAM" id="SSF49464">
    <property type="entry name" value="Carboxypeptidase regulatory domain-like"/>
    <property type="match status" value="1"/>
</dbReference>
<evidence type="ECO:0000313" key="13">
    <source>
        <dbReference type="Proteomes" id="UP000179797"/>
    </source>
</evidence>
<dbReference type="PANTHER" id="PTHR30069:SF57">
    <property type="entry name" value="TONB-DEPENDENT RECEPTOR"/>
    <property type="match status" value="1"/>
</dbReference>
<dbReference type="PROSITE" id="PS52016">
    <property type="entry name" value="TONB_DEPENDENT_REC_3"/>
    <property type="match status" value="1"/>
</dbReference>
<keyword evidence="4 8" id="KW-0812">Transmembrane</keyword>
<accession>A0A1S1Z4P2</accession>
<comment type="subcellular location">
    <subcellularLocation>
        <location evidence="1 8">Cell outer membrane</location>
        <topology evidence="1 8">Multi-pass membrane protein</topology>
    </subcellularLocation>
</comment>
<dbReference type="Pfam" id="PF13715">
    <property type="entry name" value="CarbopepD_reg_2"/>
    <property type="match status" value="1"/>
</dbReference>
<protein>
    <recommendedName>
        <fullName evidence="14">TonB-dependent receptor</fullName>
    </recommendedName>
</protein>
<dbReference type="Gene3D" id="2.40.170.20">
    <property type="entry name" value="TonB-dependent receptor, beta-barrel domain"/>
    <property type="match status" value="1"/>
</dbReference>
<keyword evidence="6 8" id="KW-0472">Membrane</keyword>
<dbReference type="GO" id="GO:0009279">
    <property type="term" value="C:cell outer membrane"/>
    <property type="evidence" value="ECO:0007669"/>
    <property type="project" value="UniProtKB-SubCell"/>
</dbReference>
<dbReference type="InterPro" id="IPR036942">
    <property type="entry name" value="Beta-barrel_TonB_sf"/>
</dbReference>
<keyword evidence="2 8" id="KW-0813">Transport</keyword>
<dbReference type="OrthoDB" id="1109239at2"/>
<dbReference type="Pfam" id="PF07715">
    <property type="entry name" value="Plug"/>
    <property type="match status" value="1"/>
</dbReference>
<keyword evidence="7 8" id="KW-0998">Cell outer membrane</keyword>
<dbReference type="GO" id="GO:0015344">
    <property type="term" value="F:siderophore uptake transmembrane transporter activity"/>
    <property type="evidence" value="ECO:0007669"/>
    <property type="project" value="TreeGrafter"/>
</dbReference>
<evidence type="ECO:0000256" key="6">
    <source>
        <dbReference type="ARBA" id="ARBA00023136"/>
    </source>
</evidence>
<evidence type="ECO:0000256" key="8">
    <source>
        <dbReference type="PROSITE-ProRule" id="PRU01360"/>
    </source>
</evidence>
<evidence type="ECO:0000259" key="11">
    <source>
        <dbReference type="Pfam" id="PF07715"/>
    </source>
</evidence>
<dbReference type="InterPro" id="IPR008969">
    <property type="entry name" value="CarboxyPept-like_regulatory"/>
</dbReference>
<sequence>MRVYLTLLFAFIFSFSFSDTKINIRGHITSNNEHIPFATISVNGGTFGTSSDESGHFSLALEKGREYTITVSAVGYSPITVNYTAKNNADELHIQLDKDLLQLNEVVVSSNRREQSRKETAAVVNVVNQEIFNVSSSKVVADGLNFVSGARVENTCGNCGSSSLRLNGLEGPYTQILMDSRPLFNGLVSVYGLEQIPVSMVDQIEVVRGGGSVLFGANAIGGTVNIITKAPEFNSYEVGTNFGTIDGKSNDYNLYFNTSLVSKNEKTGAYVYGSYRNRDHWNANPNDVWYKLDDNDQPTGDAIKDDFSELPQLKTISVGTKAYHSFNDQNKLTADFRYIHEDRRGGNKFDKAPHETDITEWINMSIVSGGLNYDWFSADKKKHLNAYSNLQYVNRDSYYGANQALDGYGLTTGLTYVGGAQMNFNLGRMLNADSYFVVGAEYIYDNIYDKKLGYFDPEANEQTNDIPVSNQESQTMAIFAQNEWKGNKLSVLLGARMDYVMIKDFENVDNNKNVTSFNPRLNLKYNLTKDMQLRGGIATGFRAPQMFSEDLHVEVAGGQAVRTVLDPNLKAERSLSYNLAWDLEKKIGNTQTYFLVEGFHTRIFDRFDNQFVVDEDEDGNEIFYNWKRNSTSDAIVQGINLEAKIAPSEKFNVQGAYTIQSSRYEEDNQWGDEDTSVSKEILRTPNQYGSITLNYKPAQKWTTSLTGVYTGSMYVPLLPGGYMNGELVENERLIESESFFDMGAKVSYRTKLGKNANIQIGTGVKNIFNQMQSQFLSGSDRDAAFVYGPISPRMYFIEIKIGNLL</sequence>
<dbReference type="EMBL" id="JRYR02000001">
    <property type="protein sequence ID" value="OHX68256.1"/>
    <property type="molecule type" value="Genomic_DNA"/>
</dbReference>
<dbReference type="AlphaFoldDB" id="A0A1S1Z4P2"/>
<dbReference type="STRING" id="915059.NH26_18845"/>
<proteinExistence type="inferred from homology"/>
<dbReference type="InterPro" id="IPR012910">
    <property type="entry name" value="Plug_dom"/>
</dbReference>
<feature type="domain" description="TonB-dependent receptor plug" evidence="11">
    <location>
        <begin position="117"/>
        <end position="223"/>
    </location>
</feature>
<organism evidence="12 13">
    <name type="scientific">Flammeovirga pacifica</name>
    <dbReference type="NCBI Taxonomy" id="915059"/>
    <lineage>
        <taxon>Bacteria</taxon>
        <taxon>Pseudomonadati</taxon>
        <taxon>Bacteroidota</taxon>
        <taxon>Cytophagia</taxon>
        <taxon>Cytophagales</taxon>
        <taxon>Flammeovirgaceae</taxon>
        <taxon>Flammeovirga</taxon>
    </lineage>
</organism>
<evidence type="ECO:0000256" key="3">
    <source>
        <dbReference type="ARBA" id="ARBA00022452"/>
    </source>
</evidence>
<reference evidence="12 13" key="1">
    <citation type="journal article" date="2012" name="Int. J. Syst. Evol. Microbiol.">
        <title>Flammeovirga pacifica sp. nov., isolated from deep-sea sediment.</title>
        <authorList>
            <person name="Xu H."/>
            <person name="Fu Y."/>
            <person name="Yang N."/>
            <person name="Ding Z."/>
            <person name="Lai Q."/>
            <person name="Zeng R."/>
        </authorList>
    </citation>
    <scope>NUCLEOTIDE SEQUENCE [LARGE SCALE GENOMIC DNA]</scope>
    <source>
        <strain evidence="13">DSM 24597 / LMG 26175 / WPAGA1</strain>
    </source>
</reference>
<evidence type="ECO:0000313" key="12">
    <source>
        <dbReference type="EMBL" id="OHX68256.1"/>
    </source>
</evidence>
<name>A0A1S1Z4P2_FLAPC</name>
<evidence type="ECO:0008006" key="14">
    <source>
        <dbReference type="Google" id="ProtNLM"/>
    </source>
</evidence>
<comment type="caution">
    <text evidence="12">The sequence shown here is derived from an EMBL/GenBank/DDBJ whole genome shotgun (WGS) entry which is preliminary data.</text>
</comment>
<dbReference type="Pfam" id="PF00593">
    <property type="entry name" value="TonB_dep_Rec_b-barrel"/>
    <property type="match status" value="1"/>
</dbReference>
<keyword evidence="3 8" id="KW-1134">Transmembrane beta strand</keyword>
<dbReference type="InterPro" id="IPR039426">
    <property type="entry name" value="TonB-dep_rcpt-like"/>
</dbReference>
<dbReference type="Gene3D" id="2.60.40.1120">
    <property type="entry name" value="Carboxypeptidase-like, regulatory domain"/>
    <property type="match status" value="1"/>
</dbReference>
<dbReference type="InterPro" id="IPR000531">
    <property type="entry name" value="Beta-barrel_TonB"/>
</dbReference>
<evidence type="ECO:0000256" key="1">
    <source>
        <dbReference type="ARBA" id="ARBA00004571"/>
    </source>
</evidence>